<dbReference type="PANTHER" id="PTHR11972:SF39">
    <property type="entry name" value="FAD-BINDING FR-TYPE DOMAIN-CONTAINING PROTEIN"/>
    <property type="match status" value="1"/>
</dbReference>
<dbReference type="GO" id="GO:0042554">
    <property type="term" value="P:superoxide anion generation"/>
    <property type="evidence" value="ECO:0007669"/>
    <property type="project" value="TreeGrafter"/>
</dbReference>
<dbReference type="GO" id="GO:0006952">
    <property type="term" value="P:defense response"/>
    <property type="evidence" value="ECO:0007669"/>
    <property type="project" value="TreeGrafter"/>
</dbReference>
<dbReference type="GO" id="GO:0043020">
    <property type="term" value="C:NADPH oxidase complex"/>
    <property type="evidence" value="ECO:0007669"/>
    <property type="project" value="TreeGrafter"/>
</dbReference>
<evidence type="ECO:0000259" key="4">
    <source>
        <dbReference type="Pfam" id="PF08030"/>
    </source>
</evidence>
<dbReference type="Gene3D" id="3.40.50.80">
    <property type="entry name" value="Nucleotide-binding domain of ferredoxin-NADP reductase (FNR) module"/>
    <property type="match status" value="1"/>
</dbReference>
<gene>
    <name evidence="5" type="ORF">BJ878DRAFT_250781</name>
</gene>
<keyword evidence="3" id="KW-0812">Transmembrane</keyword>
<dbReference type="PRINTS" id="PR00466">
    <property type="entry name" value="GP91PHOX"/>
</dbReference>
<keyword evidence="1" id="KW-0249">Electron transport</keyword>
<proteinExistence type="predicted"/>
<dbReference type="PANTHER" id="PTHR11972">
    <property type="entry name" value="NADPH OXIDASE"/>
    <property type="match status" value="1"/>
</dbReference>
<dbReference type="Proteomes" id="UP000887226">
    <property type="component" value="Unassembled WGS sequence"/>
</dbReference>
<comment type="caution">
    <text evidence="5">The sequence shown here is derived from an EMBL/GenBank/DDBJ whole genome shotgun (WGS) entry which is preliminary data.</text>
</comment>
<dbReference type="AlphaFoldDB" id="A0A9P7YWR0"/>
<dbReference type="InterPro" id="IPR000778">
    <property type="entry name" value="Cyt_b245_heavy_chain"/>
</dbReference>
<keyword evidence="6" id="KW-1185">Reference proteome</keyword>
<keyword evidence="3" id="KW-1133">Transmembrane helix</keyword>
<evidence type="ECO:0000256" key="3">
    <source>
        <dbReference type="SAM" id="Phobius"/>
    </source>
</evidence>
<keyword evidence="3" id="KW-0472">Membrane</keyword>
<dbReference type="OrthoDB" id="167398at2759"/>
<sequence>MYWKCQSTQPMTVHIQSQSSAAIAHSRLHIGEMPDIWVEGPYGTPAEDLFGNEVTILIGACIGVMPWASMLKSMWYIRDPRFAKPGHRLRRVEFIWTCKDLTIFEWFQNLMTSLNDQSLALGSSDKSIRLSCHTYSKLPKTAQVVPNDQLTQGCQEQCY</sequence>
<dbReference type="InterPro" id="IPR013121">
    <property type="entry name" value="Fe_red_NAD-bd_6"/>
</dbReference>
<keyword evidence="1" id="KW-0813">Transport</keyword>
<evidence type="ECO:0000256" key="1">
    <source>
        <dbReference type="ARBA" id="ARBA00022982"/>
    </source>
</evidence>
<name>A0A9P7YWR0_9HELO</name>
<evidence type="ECO:0000313" key="5">
    <source>
        <dbReference type="EMBL" id="KAG9241072.1"/>
    </source>
</evidence>
<dbReference type="InterPro" id="IPR039261">
    <property type="entry name" value="FNR_nucleotide-bd"/>
</dbReference>
<accession>A0A9P7YWR0</accession>
<reference evidence="5" key="1">
    <citation type="journal article" date="2021" name="IMA Fungus">
        <title>Genomic characterization of three marine fungi, including Emericellopsis atlantica sp. nov. with signatures of a generalist lifestyle and marine biomass degradation.</title>
        <authorList>
            <person name="Hagestad O.C."/>
            <person name="Hou L."/>
            <person name="Andersen J.H."/>
            <person name="Hansen E.H."/>
            <person name="Altermark B."/>
            <person name="Li C."/>
            <person name="Kuhnert E."/>
            <person name="Cox R.J."/>
            <person name="Crous P.W."/>
            <person name="Spatafora J.W."/>
            <person name="Lail K."/>
            <person name="Amirebrahimi M."/>
            <person name="Lipzen A."/>
            <person name="Pangilinan J."/>
            <person name="Andreopoulos W."/>
            <person name="Hayes R.D."/>
            <person name="Ng V."/>
            <person name="Grigoriev I.V."/>
            <person name="Jackson S.A."/>
            <person name="Sutton T.D.S."/>
            <person name="Dobson A.D.W."/>
            <person name="Rama T."/>
        </authorList>
    </citation>
    <scope>NUCLEOTIDE SEQUENCE</scope>
    <source>
        <strain evidence="5">TRa3180A</strain>
    </source>
</reference>
<feature type="domain" description="Ferric reductase NAD binding" evidence="4">
    <location>
        <begin position="54"/>
        <end position="132"/>
    </location>
</feature>
<feature type="transmembrane region" description="Helical" evidence="3">
    <location>
        <begin position="54"/>
        <end position="71"/>
    </location>
</feature>
<dbReference type="EMBL" id="MU254276">
    <property type="protein sequence ID" value="KAG9241072.1"/>
    <property type="molecule type" value="Genomic_DNA"/>
</dbReference>
<dbReference type="Pfam" id="PF08030">
    <property type="entry name" value="NAD_binding_6"/>
    <property type="match status" value="1"/>
</dbReference>
<protein>
    <recommendedName>
        <fullName evidence="4">Ferric reductase NAD binding domain-containing protein</fullName>
    </recommendedName>
</protein>
<dbReference type="GO" id="GO:0016175">
    <property type="term" value="F:superoxide-generating NAD(P)H oxidase activity"/>
    <property type="evidence" value="ECO:0007669"/>
    <property type="project" value="TreeGrafter"/>
</dbReference>
<evidence type="ECO:0000256" key="2">
    <source>
        <dbReference type="ARBA" id="ARBA00023002"/>
    </source>
</evidence>
<organism evidence="5 6">
    <name type="scientific">Calycina marina</name>
    <dbReference type="NCBI Taxonomy" id="1763456"/>
    <lineage>
        <taxon>Eukaryota</taxon>
        <taxon>Fungi</taxon>
        <taxon>Dikarya</taxon>
        <taxon>Ascomycota</taxon>
        <taxon>Pezizomycotina</taxon>
        <taxon>Leotiomycetes</taxon>
        <taxon>Helotiales</taxon>
        <taxon>Pezizellaceae</taxon>
        <taxon>Calycina</taxon>
    </lineage>
</organism>
<evidence type="ECO:0000313" key="6">
    <source>
        <dbReference type="Proteomes" id="UP000887226"/>
    </source>
</evidence>
<keyword evidence="2" id="KW-0560">Oxidoreductase</keyword>
<dbReference type="InterPro" id="IPR050369">
    <property type="entry name" value="RBOH/FRE"/>
</dbReference>